<dbReference type="RefSeq" id="WP_121836063.1">
    <property type="nucleotide sequence ID" value="NZ_RCVM01000017.1"/>
</dbReference>
<sequence>MKEHDIPDNILSTVQCNSCNFKFDVYGLEFGKTECPSCFSKKLTLLDQKKPSDYFTAAIRVLLGENMEENNVLDSDSVQSD</sequence>
<dbReference type="Proteomes" id="UP000279194">
    <property type="component" value="Unassembled WGS sequence"/>
</dbReference>
<comment type="caution">
    <text evidence="1">The sequence shown here is derived from an EMBL/GenBank/DDBJ whole genome shotgun (WGS) entry which is preliminary data.</text>
</comment>
<evidence type="ECO:0000313" key="1">
    <source>
        <dbReference type="EMBL" id="RLY02205.1"/>
    </source>
</evidence>
<gene>
    <name evidence="1" type="ORF">EAF07_08115</name>
</gene>
<name>A0A3L9DML6_9STRE</name>
<dbReference type="OrthoDB" id="1451227at1239"/>
<proteinExistence type="predicted"/>
<organism evidence="1 2">
    <name type="scientific">Streptococcus hillyeri</name>
    <dbReference type="NCBI Taxonomy" id="2282420"/>
    <lineage>
        <taxon>Bacteria</taxon>
        <taxon>Bacillati</taxon>
        <taxon>Bacillota</taxon>
        <taxon>Bacilli</taxon>
        <taxon>Lactobacillales</taxon>
        <taxon>Streptococcaceae</taxon>
        <taxon>Streptococcus</taxon>
    </lineage>
</organism>
<keyword evidence="2" id="KW-1185">Reference proteome</keyword>
<accession>A0A3L9DML6</accession>
<evidence type="ECO:0000313" key="2">
    <source>
        <dbReference type="Proteomes" id="UP000279194"/>
    </source>
</evidence>
<dbReference type="EMBL" id="RCVM01000017">
    <property type="protein sequence ID" value="RLY02205.1"/>
    <property type="molecule type" value="Genomic_DNA"/>
</dbReference>
<reference evidence="1 2" key="1">
    <citation type="submission" date="2018-10" db="EMBL/GenBank/DDBJ databases">
        <title>Streptococcus hillyeri sp. nov., isolated from equine tracheal sample.</title>
        <authorList>
            <person name="Macfadyen A.C."/>
            <person name="Waller A."/>
            <person name="Paterson G.K."/>
        </authorList>
    </citation>
    <scope>NUCLEOTIDE SEQUENCE [LARGE SCALE GENOMIC DNA]</scope>
    <source>
        <strain evidence="1 2">28462</strain>
    </source>
</reference>
<dbReference type="AlphaFoldDB" id="A0A3L9DML6"/>
<protein>
    <submittedName>
        <fullName evidence="1">Uncharacterized protein</fullName>
    </submittedName>
</protein>